<evidence type="ECO:0000256" key="6">
    <source>
        <dbReference type="SAM" id="Phobius"/>
    </source>
</evidence>
<organism evidence="8 9">
    <name type="scientific">Bdellovibrio svalbardensis</name>
    <dbReference type="NCBI Taxonomy" id="2972972"/>
    <lineage>
        <taxon>Bacteria</taxon>
        <taxon>Pseudomonadati</taxon>
        <taxon>Bdellovibrionota</taxon>
        <taxon>Bdellovibrionia</taxon>
        <taxon>Bdellovibrionales</taxon>
        <taxon>Pseudobdellovibrionaceae</taxon>
        <taxon>Bdellovibrio</taxon>
    </lineage>
</organism>
<accession>A0ABT6DQG8</accession>
<keyword evidence="3 6" id="KW-0812">Transmembrane</keyword>
<keyword evidence="5 6" id="KW-0472">Membrane</keyword>
<evidence type="ECO:0000256" key="5">
    <source>
        <dbReference type="ARBA" id="ARBA00023136"/>
    </source>
</evidence>
<evidence type="ECO:0000313" key="8">
    <source>
        <dbReference type="EMBL" id="MDG0817398.1"/>
    </source>
</evidence>
<evidence type="ECO:0000256" key="4">
    <source>
        <dbReference type="ARBA" id="ARBA00022989"/>
    </source>
</evidence>
<proteinExistence type="predicted"/>
<comment type="subcellular location">
    <subcellularLocation>
        <location evidence="1">Cell membrane</location>
        <topology evidence="1">Multi-pass membrane protein</topology>
    </subcellularLocation>
</comment>
<dbReference type="Pfam" id="PF02687">
    <property type="entry name" value="FtsX"/>
    <property type="match status" value="1"/>
</dbReference>
<gene>
    <name evidence="8" type="ORF">NWE73_13535</name>
</gene>
<evidence type="ECO:0000313" key="9">
    <source>
        <dbReference type="Proteomes" id="UP001152321"/>
    </source>
</evidence>
<sequence length="413" mass="45314">MNPFRLSYLYLRRHLFTTTVTILALALAIASVTLLLKLEILSHSRFDTLADQGDALVGAKSGGIEILLGALNFEGEVPAYLPQNLYETLKAKKDIQFEDKANYKEAFTISHITPLLVFGTYKSFKMMGTDESLLSFKESPTAPKISEGTFPTALNEILLGADVAKSESLKIGDSIYVHAKIHSSSYESSAFPLKVVGLLQATGKTWDRGIFSNLMTAQNAVLKTPGYQTIWGSHILSYFILNIQPGGEEALATLINQRTVSQLVFVDKEKQHLQELTGQSQTLQLLIVGTLLLLSTLTVLAVFFTRMEARSLELAVLRALGYARAELTQLLLIEGLWMGLVSILVAAIFEAAISPLILATAGAQLPQSTATNWPWWIILVTGLLALVAIAIASLPPLWRLYRQDVHTALRNIS</sequence>
<dbReference type="RefSeq" id="WP_277578872.1">
    <property type="nucleotide sequence ID" value="NZ_JANRMI010000004.1"/>
</dbReference>
<dbReference type="EMBL" id="JANRMI010000004">
    <property type="protein sequence ID" value="MDG0817398.1"/>
    <property type="molecule type" value="Genomic_DNA"/>
</dbReference>
<evidence type="ECO:0000259" key="7">
    <source>
        <dbReference type="Pfam" id="PF02687"/>
    </source>
</evidence>
<name>A0ABT6DQG8_9BACT</name>
<evidence type="ECO:0000256" key="2">
    <source>
        <dbReference type="ARBA" id="ARBA00022475"/>
    </source>
</evidence>
<dbReference type="InterPro" id="IPR051125">
    <property type="entry name" value="ABC-4/HrtB_transporter"/>
</dbReference>
<keyword evidence="2" id="KW-1003">Cell membrane</keyword>
<feature type="transmembrane region" description="Helical" evidence="6">
    <location>
        <begin position="373"/>
        <end position="394"/>
    </location>
</feature>
<feature type="domain" description="ABC3 transporter permease C-terminal" evidence="7">
    <location>
        <begin position="286"/>
        <end position="404"/>
    </location>
</feature>
<feature type="transmembrane region" description="Helical" evidence="6">
    <location>
        <begin position="330"/>
        <end position="353"/>
    </location>
</feature>
<comment type="caution">
    <text evidence="8">The sequence shown here is derived from an EMBL/GenBank/DDBJ whole genome shotgun (WGS) entry which is preliminary data.</text>
</comment>
<keyword evidence="4 6" id="KW-1133">Transmembrane helix</keyword>
<protein>
    <submittedName>
        <fullName evidence="8">FtsX-like permease family protein</fullName>
    </submittedName>
</protein>
<evidence type="ECO:0000256" key="3">
    <source>
        <dbReference type="ARBA" id="ARBA00022692"/>
    </source>
</evidence>
<dbReference type="PANTHER" id="PTHR43738:SF2">
    <property type="entry name" value="ABC TRANSPORTER PERMEASE"/>
    <property type="match status" value="1"/>
</dbReference>
<dbReference type="PANTHER" id="PTHR43738">
    <property type="entry name" value="ABC TRANSPORTER, MEMBRANE PROTEIN"/>
    <property type="match status" value="1"/>
</dbReference>
<reference evidence="8" key="1">
    <citation type="submission" date="2022-08" db="EMBL/GenBank/DDBJ databases">
        <title>Novel Bdellovibrio Species Isolated from Svalbard: Designation Bdellovibrio svalbardensis.</title>
        <authorList>
            <person name="Mitchell R.J."/>
            <person name="Choi S.Y."/>
        </authorList>
    </citation>
    <scope>NUCLEOTIDE SEQUENCE</scope>
    <source>
        <strain evidence="8">PAP01</strain>
    </source>
</reference>
<feature type="transmembrane region" description="Helical" evidence="6">
    <location>
        <begin position="283"/>
        <end position="304"/>
    </location>
</feature>
<dbReference type="Proteomes" id="UP001152321">
    <property type="component" value="Unassembled WGS sequence"/>
</dbReference>
<dbReference type="InterPro" id="IPR003838">
    <property type="entry name" value="ABC3_permease_C"/>
</dbReference>
<keyword evidence="9" id="KW-1185">Reference proteome</keyword>
<evidence type="ECO:0000256" key="1">
    <source>
        <dbReference type="ARBA" id="ARBA00004651"/>
    </source>
</evidence>